<dbReference type="Gene3D" id="1.10.10.10">
    <property type="entry name" value="Winged helix-like DNA-binding domain superfamily/Winged helix DNA-binding domain"/>
    <property type="match status" value="1"/>
</dbReference>
<keyword evidence="2" id="KW-0805">Transcription regulation</keyword>
<feature type="domain" description="HTH lysR-type" evidence="5">
    <location>
        <begin position="1"/>
        <end position="59"/>
    </location>
</feature>
<sequence length="295" mass="33607">MDIRQLRYFIAIAEEGTITKAAEALHMAQPPLSRQLKLIEDELGVMLFERNKKKKVTLTNEGKLFLKKAKQVLFTLEEAIIEVQEFGEEISGTLSIGSTIYNAPLLLSTLKEFRKKYPQVNFSIWEGNSIRLMELLDNHQIDIALSGSSFAKDRFEMIELDKDPCVFIVPKDFEVETDNVDINTITTFPLILLGPSEGNTLYDQIINEFKRLDLVPSILCECHDSAMLLNLVSMGFGATILPLSLANAQLKGDFNILPIEKNPWETQPALIWRSNSYLSVTAKEFLRFFQEKIRE</sequence>
<evidence type="ECO:0000313" key="7">
    <source>
        <dbReference type="Proteomes" id="UP001523262"/>
    </source>
</evidence>
<evidence type="ECO:0000256" key="4">
    <source>
        <dbReference type="ARBA" id="ARBA00023163"/>
    </source>
</evidence>
<dbReference type="InterPro" id="IPR005119">
    <property type="entry name" value="LysR_subst-bd"/>
</dbReference>
<evidence type="ECO:0000256" key="2">
    <source>
        <dbReference type="ARBA" id="ARBA00023015"/>
    </source>
</evidence>
<dbReference type="Pfam" id="PF03466">
    <property type="entry name" value="LysR_substrate"/>
    <property type="match status" value="1"/>
</dbReference>
<dbReference type="InterPro" id="IPR000847">
    <property type="entry name" value="LysR_HTH_N"/>
</dbReference>
<proteinExistence type="inferred from homology"/>
<reference evidence="6 7" key="1">
    <citation type="submission" date="2022-06" db="EMBL/GenBank/DDBJ databases">
        <authorList>
            <person name="Jeon C.O."/>
        </authorList>
    </citation>
    <scope>NUCLEOTIDE SEQUENCE [LARGE SCALE GENOMIC DNA]</scope>
    <source>
        <strain evidence="6 7">KCTC 13943</strain>
    </source>
</reference>
<dbReference type="PRINTS" id="PR00039">
    <property type="entry name" value="HTHLYSR"/>
</dbReference>
<gene>
    <name evidence="6" type="ORF">NDK43_24925</name>
</gene>
<organism evidence="6 7">
    <name type="scientific">Neobacillus pocheonensis</name>
    <dbReference type="NCBI Taxonomy" id="363869"/>
    <lineage>
        <taxon>Bacteria</taxon>
        <taxon>Bacillati</taxon>
        <taxon>Bacillota</taxon>
        <taxon>Bacilli</taxon>
        <taxon>Bacillales</taxon>
        <taxon>Bacillaceae</taxon>
        <taxon>Neobacillus</taxon>
    </lineage>
</organism>
<dbReference type="InterPro" id="IPR036388">
    <property type="entry name" value="WH-like_DNA-bd_sf"/>
</dbReference>
<keyword evidence="3" id="KW-0238">DNA-binding</keyword>
<dbReference type="EMBL" id="JAMQCR010000002">
    <property type="protein sequence ID" value="MCM2534986.1"/>
    <property type="molecule type" value="Genomic_DNA"/>
</dbReference>
<dbReference type="SUPFAM" id="SSF53850">
    <property type="entry name" value="Periplasmic binding protein-like II"/>
    <property type="match status" value="1"/>
</dbReference>
<comment type="caution">
    <text evidence="6">The sequence shown here is derived from an EMBL/GenBank/DDBJ whole genome shotgun (WGS) entry which is preliminary data.</text>
</comment>
<dbReference type="Proteomes" id="UP001523262">
    <property type="component" value="Unassembled WGS sequence"/>
</dbReference>
<dbReference type="SUPFAM" id="SSF46785">
    <property type="entry name" value="Winged helix' DNA-binding domain"/>
    <property type="match status" value="1"/>
</dbReference>
<evidence type="ECO:0000256" key="1">
    <source>
        <dbReference type="ARBA" id="ARBA00009437"/>
    </source>
</evidence>
<dbReference type="Gene3D" id="3.40.190.290">
    <property type="match status" value="1"/>
</dbReference>
<dbReference type="PANTHER" id="PTHR30419">
    <property type="entry name" value="HTH-TYPE TRANSCRIPTIONAL REGULATOR YBHD"/>
    <property type="match status" value="1"/>
</dbReference>
<dbReference type="InterPro" id="IPR036390">
    <property type="entry name" value="WH_DNA-bd_sf"/>
</dbReference>
<keyword evidence="4" id="KW-0804">Transcription</keyword>
<evidence type="ECO:0000259" key="5">
    <source>
        <dbReference type="PROSITE" id="PS50931"/>
    </source>
</evidence>
<evidence type="ECO:0000313" key="6">
    <source>
        <dbReference type="EMBL" id="MCM2534986.1"/>
    </source>
</evidence>
<name>A0ABT0WF94_9BACI</name>
<dbReference type="CDD" id="cd05466">
    <property type="entry name" value="PBP2_LTTR_substrate"/>
    <property type="match status" value="1"/>
</dbReference>
<keyword evidence="7" id="KW-1185">Reference proteome</keyword>
<accession>A0ABT0WF94</accession>
<dbReference type="Pfam" id="PF00126">
    <property type="entry name" value="HTH_1"/>
    <property type="match status" value="1"/>
</dbReference>
<comment type="similarity">
    <text evidence="1">Belongs to the LysR transcriptional regulatory family.</text>
</comment>
<dbReference type="InterPro" id="IPR050950">
    <property type="entry name" value="HTH-type_LysR_regulators"/>
</dbReference>
<dbReference type="PROSITE" id="PS50931">
    <property type="entry name" value="HTH_LYSR"/>
    <property type="match status" value="1"/>
</dbReference>
<evidence type="ECO:0000256" key="3">
    <source>
        <dbReference type="ARBA" id="ARBA00023125"/>
    </source>
</evidence>
<dbReference type="PANTHER" id="PTHR30419:SF28">
    <property type="entry name" value="HTH-TYPE TRANSCRIPTIONAL REGULATOR BSDA"/>
    <property type="match status" value="1"/>
</dbReference>
<protein>
    <submittedName>
        <fullName evidence="6">LysR family transcriptional regulator</fullName>
    </submittedName>
</protein>